<reference evidence="1 2" key="1">
    <citation type="submission" date="2015-03" db="EMBL/GenBank/DDBJ databases">
        <title>Genome sequence of Pseudoalteromonas aurantia.</title>
        <authorList>
            <person name="Xie B.-B."/>
            <person name="Rong J.-C."/>
            <person name="Qin Q.-L."/>
            <person name="Zhang Y.-Z."/>
        </authorList>
    </citation>
    <scope>NUCLEOTIDE SEQUENCE [LARGE SCALE GENOMIC DNA]</scope>
    <source>
        <strain evidence="1 2">208</strain>
    </source>
</reference>
<name>A0ABR9EBB7_9GAMM</name>
<accession>A0ABR9EBB7</accession>
<evidence type="ECO:0000313" key="1">
    <source>
        <dbReference type="EMBL" id="MBE0368042.1"/>
    </source>
</evidence>
<proteinExistence type="predicted"/>
<gene>
    <name evidence="1" type="ORF">PAUR_a1554</name>
</gene>
<comment type="caution">
    <text evidence="1">The sequence shown here is derived from an EMBL/GenBank/DDBJ whole genome shotgun (WGS) entry which is preliminary data.</text>
</comment>
<protein>
    <recommendedName>
        <fullName evidence="3">Orphan protein</fullName>
    </recommendedName>
</protein>
<organism evidence="1 2">
    <name type="scientific">Pseudoalteromonas aurantia 208</name>
    <dbReference type="NCBI Taxonomy" id="1314867"/>
    <lineage>
        <taxon>Bacteria</taxon>
        <taxon>Pseudomonadati</taxon>
        <taxon>Pseudomonadota</taxon>
        <taxon>Gammaproteobacteria</taxon>
        <taxon>Alteromonadales</taxon>
        <taxon>Pseudoalteromonadaceae</taxon>
        <taxon>Pseudoalteromonas</taxon>
    </lineage>
</organism>
<keyword evidence="2" id="KW-1185">Reference proteome</keyword>
<dbReference type="Proteomes" id="UP000615755">
    <property type="component" value="Unassembled WGS sequence"/>
</dbReference>
<evidence type="ECO:0008006" key="3">
    <source>
        <dbReference type="Google" id="ProtNLM"/>
    </source>
</evidence>
<dbReference type="EMBL" id="AQGV01000012">
    <property type="protein sequence ID" value="MBE0368042.1"/>
    <property type="molecule type" value="Genomic_DNA"/>
</dbReference>
<evidence type="ECO:0000313" key="2">
    <source>
        <dbReference type="Proteomes" id="UP000615755"/>
    </source>
</evidence>
<sequence length="51" mass="5859">MAAFGHKILRKLLLSCGCNIVTFFYEIRIEGMLDPRIDRAPHRSIPEVTQT</sequence>